<evidence type="ECO:0000256" key="6">
    <source>
        <dbReference type="ARBA" id="ARBA00035106"/>
    </source>
</evidence>
<reference evidence="9" key="1">
    <citation type="submission" date="2023-11" db="EMBL/GenBank/DDBJ databases">
        <authorList>
            <person name="Alioto T."/>
            <person name="Alioto T."/>
            <person name="Gomez Garrido J."/>
        </authorList>
    </citation>
    <scope>NUCLEOTIDE SEQUENCE</scope>
</reference>
<dbReference type="GO" id="GO:0005634">
    <property type="term" value="C:nucleus"/>
    <property type="evidence" value="ECO:0007669"/>
    <property type="project" value="UniProtKB-SubCell"/>
</dbReference>
<comment type="function">
    <text evidence="6">Mating type proteins are sequence specific DNA-binding proteins that act as master switches in fungal differentiation by controlling gene expression in a cell type-specific fashion. Transcriptional activator that induces the transcription of alpha-specific genes.</text>
</comment>
<keyword evidence="10" id="KW-1185">Reference proteome</keyword>
<evidence type="ECO:0000313" key="9">
    <source>
        <dbReference type="EMBL" id="CAK4033772.1"/>
    </source>
</evidence>
<evidence type="ECO:0000256" key="2">
    <source>
        <dbReference type="ARBA" id="ARBA00023015"/>
    </source>
</evidence>
<feature type="domain" description="Alpha box" evidence="8">
    <location>
        <begin position="1"/>
        <end position="38"/>
    </location>
</feature>
<dbReference type="GO" id="GO:0045895">
    <property type="term" value="P:positive regulation of mating-type specific transcription, DNA-templated"/>
    <property type="evidence" value="ECO:0007669"/>
    <property type="project" value="InterPro"/>
</dbReference>
<evidence type="ECO:0000256" key="5">
    <source>
        <dbReference type="ARBA" id="ARBA00023242"/>
    </source>
</evidence>
<gene>
    <name evidence="9" type="ORF">LECACI_7A008930</name>
</gene>
<evidence type="ECO:0000256" key="3">
    <source>
        <dbReference type="ARBA" id="ARBA00023125"/>
    </source>
</evidence>
<keyword evidence="2 7" id="KW-0805">Transcription regulation</keyword>
<evidence type="ECO:0000256" key="1">
    <source>
        <dbReference type="ARBA" id="ARBA00015083"/>
    </source>
</evidence>
<keyword evidence="5 7" id="KW-0539">Nucleus</keyword>
<dbReference type="Pfam" id="PF04769">
    <property type="entry name" value="MATalpha_HMGbox"/>
    <property type="match status" value="1"/>
</dbReference>
<keyword evidence="4 7" id="KW-0804">Transcription</keyword>
<keyword evidence="3 7" id="KW-0238">DNA-binding</keyword>
<protein>
    <recommendedName>
        <fullName evidence="1">Mating-type protein MAT-1</fullName>
    </recommendedName>
</protein>
<dbReference type="PROSITE" id="PS51325">
    <property type="entry name" value="ALPHA_BOX"/>
    <property type="match status" value="1"/>
</dbReference>
<proteinExistence type="inferred from homology"/>
<evidence type="ECO:0000256" key="7">
    <source>
        <dbReference type="RuleBase" id="RU003516"/>
    </source>
</evidence>
<comment type="caution">
    <text evidence="9">The sequence shown here is derived from an EMBL/GenBank/DDBJ whole genome shotgun (WGS) entry which is preliminary data.</text>
</comment>
<dbReference type="GO" id="GO:0008301">
    <property type="term" value="F:DNA binding, bending"/>
    <property type="evidence" value="ECO:0007669"/>
    <property type="project" value="InterPro"/>
</dbReference>
<evidence type="ECO:0000313" key="10">
    <source>
        <dbReference type="Proteomes" id="UP001296104"/>
    </source>
</evidence>
<evidence type="ECO:0000259" key="8">
    <source>
        <dbReference type="PROSITE" id="PS51325"/>
    </source>
</evidence>
<organism evidence="9 10">
    <name type="scientific">Lecanosticta acicola</name>
    <dbReference type="NCBI Taxonomy" id="111012"/>
    <lineage>
        <taxon>Eukaryota</taxon>
        <taxon>Fungi</taxon>
        <taxon>Dikarya</taxon>
        <taxon>Ascomycota</taxon>
        <taxon>Pezizomycotina</taxon>
        <taxon>Dothideomycetes</taxon>
        <taxon>Dothideomycetidae</taxon>
        <taxon>Mycosphaerellales</taxon>
        <taxon>Mycosphaerellaceae</taxon>
        <taxon>Lecanosticta</taxon>
    </lineage>
</organism>
<accession>A0AAI9EER9</accession>
<comment type="subcellular location">
    <subcellularLocation>
        <location evidence="7">Nucleus</location>
    </subcellularLocation>
</comment>
<dbReference type="Proteomes" id="UP001296104">
    <property type="component" value="Unassembled WGS sequence"/>
</dbReference>
<evidence type="ECO:0000256" key="4">
    <source>
        <dbReference type="ARBA" id="ARBA00023163"/>
    </source>
</evidence>
<dbReference type="InterPro" id="IPR006856">
    <property type="entry name" value="MATalpha_HMGbox"/>
</dbReference>
<name>A0AAI9EER9_9PEZI</name>
<dbReference type="EMBL" id="CAVMBE010000093">
    <property type="protein sequence ID" value="CAK4033772.1"/>
    <property type="molecule type" value="Genomic_DNA"/>
</dbReference>
<sequence length="63" mass="7139">MLAPHTQQAISKALTIFWRVDPFEAKWTILAKAYSIVCGCRKKKDAPLDDFFAICALAQTLPW</sequence>
<dbReference type="AlphaFoldDB" id="A0AAI9EER9"/>
<comment type="similarity">
    <text evidence="7">Belongs to the MATALPHA1 family.</text>
</comment>